<feature type="compositionally biased region" description="Acidic residues" evidence="1">
    <location>
        <begin position="394"/>
        <end position="403"/>
    </location>
</feature>
<feature type="region of interest" description="Disordered" evidence="1">
    <location>
        <begin position="139"/>
        <end position="167"/>
    </location>
</feature>
<feature type="compositionally biased region" description="Low complexity" evidence="1">
    <location>
        <begin position="301"/>
        <end position="324"/>
    </location>
</feature>
<comment type="caution">
    <text evidence="2">The sequence shown here is derived from an EMBL/GenBank/DDBJ whole genome shotgun (WGS) entry which is preliminary data.</text>
</comment>
<feature type="compositionally biased region" description="Basic and acidic residues" evidence="1">
    <location>
        <begin position="9"/>
        <end position="18"/>
    </location>
</feature>
<gene>
    <name evidence="2" type="ORF">NQ318_012508</name>
</gene>
<protein>
    <submittedName>
        <fullName evidence="2">Uncharacterized protein</fullName>
    </submittedName>
</protein>
<accession>A0AAV8XE34</accession>
<feature type="compositionally biased region" description="Basic and acidic residues" evidence="1">
    <location>
        <begin position="369"/>
        <end position="383"/>
    </location>
</feature>
<feature type="region of interest" description="Disordered" evidence="1">
    <location>
        <begin position="248"/>
        <end position="411"/>
    </location>
</feature>
<dbReference type="EMBL" id="JAPWTK010000723">
    <property type="protein sequence ID" value="KAJ8936689.1"/>
    <property type="molecule type" value="Genomic_DNA"/>
</dbReference>
<reference evidence="2" key="1">
    <citation type="journal article" date="2023" name="Insect Mol. Biol.">
        <title>Genome sequencing provides insights into the evolution of gene families encoding plant cell wall-degrading enzymes in longhorned beetles.</title>
        <authorList>
            <person name="Shin N.R."/>
            <person name="Okamura Y."/>
            <person name="Kirsch R."/>
            <person name="Pauchet Y."/>
        </authorList>
    </citation>
    <scope>NUCLEOTIDE SEQUENCE</scope>
    <source>
        <strain evidence="2">AMC_N1</strain>
    </source>
</reference>
<evidence type="ECO:0000313" key="2">
    <source>
        <dbReference type="EMBL" id="KAJ8936689.1"/>
    </source>
</evidence>
<feature type="compositionally biased region" description="Basic and acidic residues" evidence="1">
    <location>
        <begin position="348"/>
        <end position="357"/>
    </location>
</feature>
<evidence type="ECO:0000313" key="3">
    <source>
        <dbReference type="Proteomes" id="UP001162162"/>
    </source>
</evidence>
<dbReference type="AlphaFoldDB" id="A0AAV8XE34"/>
<keyword evidence="3" id="KW-1185">Reference proteome</keyword>
<organism evidence="2 3">
    <name type="scientific">Aromia moschata</name>
    <dbReference type="NCBI Taxonomy" id="1265417"/>
    <lineage>
        <taxon>Eukaryota</taxon>
        <taxon>Metazoa</taxon>
        <taxon>Ecdysozoa</taxon>
        <taxon>Arthropoda</taxon>
        <taxon>Hexapoda</taxon>
        <taxon>Insecta</taxon>
        <taxon>Pterygota</taxon>
        <taxon>Neoptera</taxon>
        <taxon>Endopterygota</taxon>
        <taxon>Coleoptera</taxon>
        <taxon>Polyphaga</taxon>
        <taxon>Cucujiformia</taxon>
        <taxon>Chrysomeloidea</taxon>
        <taxon>Cerambycidae</taxon>
        <taxon>Cerambycinae</taxon>
        <taxon>Callichromatini</taxon>
        <taxon>Aromia</taxon>
    </lineage>
</organism>
<name>A0AAV8XE34_9CUCU</name>
<sequence>MEEYSNQDDAPRMEHLGDKTNVPTKVNDDAEAILNLNSKLNEPPADSRNHHLEGTGSNITQVQDTESNIIQHIEGVQYPTDNSFSSNIQEGLLRKKKHQFGICSATEVETILPQTKEQLEADLEVDQVVEKCESKQGKQIEESVESQGCPQSEEKMEVTESTSQSNIESVEIPENVNMEATSNDGSETQSIDTRVDKICMDMSTKKMEEPVLELSESALVEKNVEDEDTDRDTIEPAAEGTIETAAEAITETTEEGTTTETAAGSATETVAEGPTETVVEGTTETPAENISTQGSTEVSMEVATTEASTEVATTEASTEVVTTEDSVEGFTDSTVSTQSTGMDTSEIGSKEADKIDNADSALSVSSPSEQERDKGSDSQRENTEFVQVNTESEKDSEDNEKDDESNNRALMEQDQLDLILLSL</sequence>
<proteinExistence type="predicted"/>
<feature type="compositionally biased region" description="Polar residues" evidence="1">
    <location>
        <begin position="331"/>
        <end position="347"/>
    </location>
</feature>
<feature type="compositionally biased region" description="Low complexity" evidence="1">
    <location>
        <begin position="248"/>
        <end position="288"/>
    </location>
</feature>
<feature type="region of interest" description="Disordered" evidence="1">
    <location>
        <begin position="1"/>
        <end position="25"/>
    </location>
</feature>
<dbReference type="Proteomes" id="UP001162162">
    <property type="component" value="Unassembled WGS sequence"/>
</dbReference>
<evidence type="ECO:0000256" key="1">
    <source>
        <dbReference type="SAM" id="MobiDB-lite"/>
    </source>
</evidence>
<feature type="compositionally biased region" description="Polar residues" evidence="1">
    <location>
        <begin position="289"/>
        <end position="298"/>
    </location>
</feature>